<dbReference type="CDD" id="cd07377">
    <property type="entry name" value="WHTH_GntR"/>
    <property type="match status" value="1"/>
</dbReference>
<dbReference type="AlphaFoldDB" id="A0A9D1DFQ9"/>
<evidence type="ECO:0000313" key="7">
    <source>
        <dbReference type="EMBL" id="HIR47264.1"/>
    </source>
</evidence>
<dbReference type="Pfam" id="PF00155">
    <property type="entry name" value="Aminotran_1_2"/>
    <property type="match status" value="1"/>
</dbReference>
<evidence type="ECO:0000256" key="5">
    <source>
        <dbReference type="ARBA" id="ARBA00023163"/>
    </source>
</evidence>
<dbReference type="GO" id="GO:0030170">
    <property type="term" value="F:pyridoxal phosphate binding"/>
    <property type="evidence" value="ECO:0007669"/>
    <property type="project" value="InterPro"/>
</dbReference>
<dbReference type="InterPro" id="IPR004839">
    <property type="entry name" value="Aminotransferase_I/II_large"/>
</dbReference>
<keyword evidence="2" id="KW-0663">Pyridoxal phosphate</keyword>
<evidence type="ECO:0000256" key="2">
    <source>
        <dbReference type="ARBA" id="ARBA00022898"/>
    </source>
</evidence>
<dbReference type="Gene3D" id="3.40.640.10">
    <property type="entry name" value="Type I PLP-dependent aspartate aminotransferase-like (Major domain)"/>
    <property type="match status" value="1"/>
</dbReference>
<evidence type="ECO:0000256" key="4">
    <source>
        <dbReference type="ARBA" id="ARBA00023125"/>
    </source>
</evidence>
<dbReference type="CDD" id="cd00609">
    <property type="entry name" value="AAT_like"/>
    <property type="match status" value="1"/>
</dbReference>
<dbReference type="PANTHER" id="PTHR46577">
    <property type="entry name" value="HTH-TYPE TRANSCRIPTIONAL REGULATORY PROTEIN GABR"/>
    <property type="match status" value="1"/>
</dbReference>
<evidence type="ECO:0000259" key="6">
    <source>
        <dbReference type="PROSITE" id="PS50949"/>
    </source>
</evidence>
<protein>
    <submittedName>
        <fullName evidence="7">PLP-dependent aminotransferase family protein</fullName>
    </submittedName>
</protein>
<feature type="domain" description="HTH gntR-type" evidence="6">
    <location>
        <begin position="13"/>
        <end position="81"/>
    </location>
</feature>
<keyword evidence="7" id="KW-0032">Aminotransferase</keyword>
<keyword evidence="3" id="KW-0805">Transcription regulation</keyword>
<dbReference type="InterPro" id="IPR036388">
    <property type="entry name" value="WH-like_DNA-bd_sf"/>
</dbReference>
<sequence>MAYEYLEIHTDGEPLYRQLYDSLKKAMETGQLRQGSRLPSIRRLSEDLGVSRTTVEAAYQQLCVEGYLKSEPKRGYFVLFGEQPAPADPRRPLLTSAPLTAHFRFNLGTDCADAEAADLRIWRRHVRDILNRREIIVSYGEHQGEPALREALSLYAGRARGVSAGPEEIVVGAGSQPLLYLLCGLAGKRCAAIDEHGFAQAEQVFRDCGIKVIPLPRDENGLRPDALRQSGADLAYVSPSSPVDSGSAMPTSRRFELLRWAQETGSILIEDDYNGELRYRAHPIPAMQGMAGGGCVAYLGSFSKLLLPSVRVGYMVLPPSLLALYRQRARNYNQTASKIEQLALAAYIASGQMERRLRRLRKLYAAKSQLMGKCLAAALPERQFTLEETALYFRTPLVPQEAELLCAKAAEYGVRVRTRENRDGIFAALSFSGIPLADIPEAIRLLGLAWKQGDDRI</sequence>
<keyword evidence="4" id="KW-0238">DNA-binding</keyword>
<evidence type="ECO:0000256" key="1">
    <source>
        <dbReference type="ARBA" id="ARBA00005384"/>
    </source>
</evidence>
<name>A0A9D1DFQ9_9FIRM</name>
<dbReference type="SUPFAM" id="SSF53383">
    <property type="entry name" value="PLP-dependent transferases"/>
    <property type="match status" value="1"/>
</dbReference>
<dbReference type="PRINTS" id="PR00035">
    <property type="entry name" value="HTHGNTR"/>
</dbReference>
<dbReference type="InterPro" id="IPR000524">
    <property type="entry name" value="Tscrpt_reg_HTH_GntR"/>
</dbReference>
<dbReference type="SMART" id="SM00345">
    <property type="entry name" value="HTH_GNTR"/>
    <property type="match status" value="1"/>
</dbReference>
<dbReference type="EMBL" id="DVGZ01000067">
    <property type="protein sequence ID" value="HIR47264.1"/>
    <property type="molecule type" value="Genomic_DNA"/>
</dbReference>
<dbReference type="Proteomes" id="UP000824242">
    <property type="component" value="Unassembled WGS sequence"/>
</dbReference>
<dbReference type="InterPro" id="IPR015424">
    <property type="entry name" value="PyrdxlP-dep_Trfase"/>
</dbReference>
<comment type="similarity">
    <text evidence="1">In the C-terminal section; belongs to the class-I pyridoxal-phosphate-dependent aminotransferase family.</text>
</comment>
<dbReference type="Gene3D" id="1.10.10.10">
    <property type="entry name" value="Winged helix-like DNA-binding domain superfamily/Winged helix DNA-binding domain"/>
    <property type="match status" value="1"/>
</dbReference>
<reference evidence="7" key="2">
    <citation type="journal article" date="2021" name="PeerJ">
        <title>Extensive microbial diversity within the chicken gut microbiome revealed by metagenomics and culture.</title>
        <authorList>
            <person name="Gilroy R."/>
            <person name="Ravi A."/>
            <person name="Getino M."/>
            <person name="Pursley I."/>
            <person name="Horton D.L."/>
            <person name="Alikhan N.F."/>
            <person name="Baker D."/>
            <person name="Gharbi K."/>
            <person name="Hall N."/>
            <person name="Watson M."/>
            <person name="Adriaenssens E.M."/>
            <person name="Foster-Nyarko E."/>
            <person name="Jarju S."/>
            <person name="Secka A."/>
            <person name="Antonio M."/>
            <person name="Oren A."/>
            <person name="Chaudhuri R.R."/>
            <person name="La Ragione R."/>
            <person name="Hildebrand F."/>
            <person name="Pallen M.J."/>
        </authorList>
    </citation>
    <scope>NUCLEOTIDE SEQUENCE</scope>
    <source>
        <strain evidence="7">ChiSxjej1B13-7958</strain>
    </source>
</reference>
<dbReference type="GO" id="GO:0003677">
    <property type="term" value="F:DNA binding"/>
    <property type="evidence" value="ECO:0007669"/>
    <property type="project" value="UniProtKB-KW"/>
</dbReference>
<keyword evidence="7" id="KW-0808">Transferase</keyword>
<evidence type="ECO:0000256" key="3">
    <source>
        <dbReference type="ARBA" id="ARBA00023015"/>
    </source>
</evidence>
<dbReference type="PANTHER" id="PTHR46577:SF1">
    <property type="entry name" value="HTH-TYPE TRANSCRIPTIONAL REGULATORY PROTEIN GABR"/>
    <property type="match status" value="1"/>
</dbReference>
<accession>A0A9D1DFQ9</accession>
<dbReference type="GO" id="GO:0003700">
    <property type="term" value="F:DNA-binding transcription factor activity"/>
    <property type="evidence" value="ECO:0007669"/>
    <property type="project" value="InterPro"/>
</dbReference>
<dbReference type="SUPFAM" id="SSF46785">
    <property type="entry name" value="Winged helix' DNA-binding domain"/>
    <property type="match status" value="1"/>
</dbReference>
<dbReference type="Pfam" id="PF00392">
    <property type="entry name" value="GntR"/>
    <property type="match status" value="1"/>
</dbReference>
<comment type="caution">
    <text evidence="7">The sequence shown here is derived from an EMBL/GenBank/DDBJ whole genome shotgun (WGS) entry which is preliminary data.</text>
</comment>
<keyword evidence="5" id="KW-0804">Transcription</keyword>
<gene>
    <name evidence="7" type="ORF">IAB89_06345</name>
</gene>
<dbReference type="GO" id="GO:0008483">
    <property type="term" value="F:transaminase activity"/>
    <property type="evidence" value="ECO:0007669"/>
    <property type="project" value="UniProtKB-KW"/>
</dbReference>
<organism evidence="7 8">
    <name type="scientific">Candidatus Caccousia avicola</name>
    <dbReference type="NCBI Taxonomy" id="2840721"/>
    <lineage>
        <taxon>Bacteria</taxon>
        <taxon>Bacillati</taxon>
        <taxon>Bacillota</taxon>
        <taxon>Clostridia</taxon>
        <taxon>Eubacteriales</taxon>
        <taxon>Oscillospiraceae</taxon>
        <taxon>Oscillospiraceae incertae sedis</taxon>
        <taxon>Candidatus Caccousia</taxon>
    </lineage>
</organism>
<dbReference type="InterPro" id="IPR015421">
    <property type="entry name" value="PyrdxlP-dep_Trfase_major"/>
</dbReference>
<dbReference type="InterPro" id="IPR051446">
    <property type="entry name" value="HTH_trans_reg/aminotransferase"/>
</dbReference>
<dbReference type="PROSITE" id="PS50949">
    <property type="entry name" value="HTH_GNTR"/>
    <property type="match status" value="1"/>
</dbReference>
<evidence type="ECO:0000313" key="8">
    <source>
        <dbReference type="Proteomes" id="UP000824242"/>
    </source>
</evidence>
<dbReference type="InterPro" id="IPR036390">
    <property type="entry name" value="WH_DNA-bd_sf"/>
</dbReference>
<reference evidence="7" key="1">
    <citation type="submission" date="2020-10" db="EMBL/GenBank/DDBJ databases">
        <authorList>
            <person name="Gilroy R."/>
        </authorList>
    </citation>
    <scope>NUCLEOTIDE SEQUENCE</scope>
    <source>
        <strain evidence="7">ChiSxjej1B13-7958</strain>
    </source>
</reference>
<proteinExistence type="inferred from homology"/>